<dbReference type="SUPFAM" id="SSF58104">
    <property type="entry name" value="Methyl-accepting chemotaxis protein (MCP) signaling domain"/>
    <property type="match status" value="1"/>
</dbReference>
<proteinExistence type="inferred from homology"/>
<evidence type="ECO:0000256" key="6">
    <source>
        <dbReference type="PROSITE-ProRule" id="PRU00284"/>
    </source>
</evidence>
<dbReference type="Pfam" id="PF00672">
    <property type="entry name" value="HAMP"/>
    <property type="match status" value="1"/>
</dbReference>
<evidence type="ECO:0000259" key="8">
    <source>
        <dbReference type="PROSITE" id="PS50111"/>
    </source>
</evidence>
<dbReference type="GO" id="GO:0007165">
    <property type="term" value="P:signal transduction"/>
    <property type="evidence" value="ECO:0007669"/>
    <property type="project" value="UniProtKB-KW"/>
</dbReference>
<dbReference type="PROSITE" id="PS50111">
    <property type="entry name" value="CHEMOTAXIS_TRANSDUC_2"/>
    <property type="match status" value="1"/>
</dbReference>
<gene>
    <name evidence="10" type="ORF">EK386_04810</name>
</gene>
<dbReference type="AlphaFoldDB" id="A0A432LFB1"/>
<dbReference type="InterPro" id="IPR003660">
    <property type="entry name" value="HAMP_dom"/>
</dbReference>
<dbReference type="InterPro" id="IPR004089">
    <property type="entry name" value="MCPsignal_dom"/>
</dbReference>
<dbReference type="GO" id="GO:0005886">
    <property type="term" value="C:plasma membrane"/>
    <property type="evidence" value="ECO:0007669"/>
    <property type="project" value="UniProtKB-SubCell"/>
</dbReference>
<feature type="domain" description="HAMP" evidence="9">
    <location>
        <begin position="205"/>
        <end position="258"/>
    </location>
</feature>
<evidence type="ECO:0000256" key="3">
    <source>
        <dbReference type="ARBA" id="ARBA00023136"/>
    </source>
</evidence>
<dbReference type="EMBL" id="RYYR01000005">
    <property type="protein sequence ID" value="RUL55051.1"/>
    <property type="molecule type" value="Genomic_DNA"/>
</dbReference>
<organism evidence="10 11">
    <name type="scientific">Lysinibacillus antri</name>
    <dbReference type="NCBI Taxonomy" id="2498145"/>
    <lineage>
        <taxon>Bacteria</taxon>
        <taxon>Bacillati</taxon>
        <taxon>Bacillota</taxon>
        <taxon>Bacilli</taxon>
        <taxon>Bacillales</taxon>
        <taxon>Bacillaceae</taxon>
        <taxon>Lysinibacillus</taxon>
    </lineage>
</organism>
<evidence type="ECO:0000256" key="4">
    <source>
        <dbReference type="ARBA" id="ARBA00023224"/>
    </source>
</evidence>
<accession>A0A432LFB1</accession>
<evidence type="ECO:0000256" key="2">
    <source>
        <dbReference type="ARBA" id="ARBA00022475"/>
    </source>
</evidence>
<name>A0A432LFB1_9BACI</name>
<dbReference type="CDD" id="cd06225">
    <property type="entry name" value="HAMP"/>
    <property type="match status" value="1"/>
</dbReference>
<keyword evidence="7" id="KW-1133">Transmembrane helix</keyword>
<keyword evidence="11" id="KW-1185">Reference proteome</keyword>
<dbReference type="SMART" id="SM00283">
    <property type="entry name" value="MA"/>
    <property type="match status" value="1"/>
</dbReference>
<dbReference type="PROSITE" id="PS50885">
    <property type="entry name" value="HAMP"/>
    <property type="match status" value="1"/>
</dbReference>
<dbReference type="PANTHER" id="PTHR32089">
    <property type="entry name" value="METHYL-ACCEPTING CHEMOTAXIS PROTEIN MCPB"/>
    <property type="match status" value="1"/>
</dbReference>
<sequence length="563" mass="61622">MKKRFNFKSIKMKMLLGFSLVILLVVLFGAYNYSVIKKSNDEAKNIVEKELPLLIANEGMAKTMADRIANARGYVLYGNDYKDRFNEYTEEGKRYEAMVREIGASEEFDQLIKKTVEWREFVAKEVFEEYDKGNIELARQNLAEQNEVIREIVMGYKELAEQSRDTINEKESKVIANGKKTLVISTIVIILIILISIAAALITSTIIAKPIIKVMNRMKLISSGDLSNEPLETKSHDEVGQLVVATNEMSNNIRKLLSEINVASELITSQSGELTQSATEVNAGSQQIADTMHELAAGTESEARTTSELASFMGLFSTSIQETNTNGESIQKASNEVFQMTNEGSKLMEASSNQMAKIDQIVQEAVQKVQGLDVKSQEISKLVSVIQEIANQTNLLALNAAIEAARAGEHGKGFAVVADEVRKLAEQVSTSITSITGIVNGIQNESSTVTQSLQNGYTEVQQGTSQIMKTQETFTGINSAITEMTNNINTVVENLSSIASNSEKINGSISEIAAISEESAAGVEQTSASSQQISSSMEEVANNADELAKLSEKLNGLVRQFKI</sequence>
<keyword evidence="3 7" id="KW-0472">Membrane</keyword>
<comment type="subcellular location">
    <subcellularLocation>
        <location evidence="1">Cell membrane</location>
    </subcellularLocation>
</comment>
<feature type="transmembrane region" description="Helical" evidence="7">
    <location>
        <begin position="182"/>
        <end position="208"/>
    </location>
</feature>
<dbReference type="Proteomes" id="UP000287910">
    <property type="component" value="Unassembled WGS sequence"/>
</dbReference>
<feature type="domain" description="Methyl-accepting transducer" evidence="8">
    <location>
        <begin position="277"/>
        <end position="534"/>
    </location>
</feature>
<dbReference type="Pfam" id="PF00015">
    <property type="entry name" value="MCPsignal"/>
    <property type="match status" value="1"/>
</dbReference>
<dbReference type="CDD" id="cd11386">
    <property type="entry name" value="MCP_signal"/>
    <property type="match status" value="1"/>
</dbReference>
<evidence type="ECO:0000313" key="10">
    <source>
        <dbReference type="EMBL" id="RUL55051.1"/>
    </source>
</evidence>
<reference evidence="10 11" key="1">
    <citation type="submission" date="2018-12" db="EMBL/GenBank/DDBJ databases">
        <title>Lysinibacillus antri sp. nov., isolated from a cave soil.</title>
        <authorList>
            <person name="Narsing Rao M.P."/>
            <person name="Zhang H."/>
            <person name="Dong Z.-Y."/>
            <person name="Niu X.-K."/>
            <person name="Zhang K."/>
            <person name="Fang B.-Z."/>
            <person name="Kang Y.-Q."/>
            <person name="Xiao M."/>
            <person name="Li W.-J."/>
        </authorList>
    </citation>
    <scope>NUCLEOTIDE SEQUENCE [LARGE SCALE GENOMIC DNA]</scope>
    <source>
        <strain evidence="10 11">SYSU K30002</strain>
    </source>
</reference>
<evidence type="ECO:0000256" key="1">
    <source>
        <dbReference type="ARBA" id="ARBA00004236"/>
    </source>
</evidence>
<evidence type="ECO:0000259" key="9">
    <source>
        <dbReference type="PROSITE" id="PS50885"/>
    </source>
</evidence>
<comment type="caution">
    <text evidence="10">The sequence shown here is derived from an EMBL/GenBank/DDBJ whole genome shotgun (WGS) entry which is preliminary data.</text>
</comment>
<dbReference type="PANTHER" id="PTHR32089:SF114">
    <property type="entry name" value="METHYL-ACCEPTING CHEMOTAXIS PROTEIN MCPB"/>
    <property type="match status" value="1"/>
</dbReference>
<protein>
    <submittedName>
        <fullName evidence="10">HAMP domain-containing protein</fullName>
    </submittedName>
</protein>
<keyword evidence="2" id="KW-1003">Cell membrane</keyword>
<evidence type="ECO:0000256" key="5">
    <source>
        <dbReference type="ARBA" id="ARBA00029447"/>
    </source>
</evidence>
<evidence type="ECO:0000313" key="11">
    <source>
        <dbReference type="Proteomes" id="UP000287910"/>
    </source>
</evidence>
<keyword evidence="7" id="KW-0812">Transmembrane</keyword>
<comment type="similarity">
    <text evidence="5">Belongs to the methyl-accepting chemotaxis (MCP) protein family.</text>
</comment>
<evidence type="ECO:0000256" key="7">
    <source>
        <dbReference type="SAM" id="Phobius"/>
    </source>
</evidence>
<keyword evidence="4 6" id="KW-0807">Transducer</keyword>
<dbReference type="Gene3D" id="1.10.287.950">
    <property type="entry name" value="Methyl-accepting chemotaxis protein"/>
    <property type="match status" value="1"/>
</dbReference>
<dbReference type="SMART" id="SM00304">
    <property type="entry name" value="HAMP"/>
    <property type="match status" value="1"/>
</dbReference>